<dbReference type="GO" id="GO:0009279">
    <property type="term" value="C:cell outer membrane"/>
    <property type="evidence" value="ECO:0007669"/>
    <property type="project" value="UniProtKB-SubCell"/>
</dbReference>
<dbReference type="Pfam" id="PF05662">
    <property type="entry name" value="YadA_stalk"/>
    <property type="match status" value="2"/>
</dbReference>
<evidence type="ECO:0000313" key="14">
    <source>
        <dbReference type="Proteomes" id="UP000005267"/>
    </source>
</evidence>
<keyword evidence="8" id="KW-0653">Protein transport</keyword>
<keyword evidence="9" id="KW-0472">Membrane</keyword>
<gene>
    <name evidence="13" type="ordered locus">TKWG_25524</name>
</gene>
<dbReference type="SUPFAM" id="SSF54523">
    <property type="entry name" value="Pili subunits"/>
    <property type="match status" value="1"/>
</dbReference>
<dbReference type="Gene3D" id="3.30.1300.30">
    <property type="entry name" value="GSPII I/J protein-like"/>
    <property type="match status" value="1"/>
</dbReference>
<keyword evidence="13" id="KW-0614">Plasmid</keyword>
<evidence type="ECO:0000313" key="13">
    <source>
        <dbReference type="EMBL" id="AFK64612.1"/>
    </source>
</evidence>
<geneLocation type="plasmid" evidence="13 14">
    <name>pWTk445</name>
</geneLocation>
<dbReference type="Gene3D" id="6.20.50.100">
    <property type="match status" value="1"/>
</dbReference>
<protein>
    <submittedName>
        <fullName evidence="13">YadA-like C-terminal domain-containing protein 2</fullName>
    </submittedName>
</protein>
<dbReference type="Gene3D" id="1.20.5.2280">
    <property type="match status" value="1"/>
</dbReference>
<keyword evidence="10" id="KW-0998">Cell outer membrane</keyword>
<feature type="domain" description="Trimeric autotransporter adhesin YadA-like C-terminal membrane anchor" evidence="11">
    <location>
        <begin position="249"/>
        <end position="309"/>
    </location>
</feature>
<accession>I3UHX4</accession>
<evidence type="ECO:0000256" key="2">
    <source>
        <dbReference type="ARBA" id="ARBA00004442"/>
    </source>
</evidence>
<name>I3UHX4_ADVKW</name>
<evidence type="ECO:0000256" key="9">
    <source>
        <dbReference type="ARBA" id="ARBA00023136"/>
    </source>
</evidence>
<evidence type="ECO:0000256" key="6">
    <source>
        <dbReference type="ARBA" id="ARBA00022692"/>
    </source>
</evidence>
<dbReference type="InterPro" id="IPR011049">
    <property type="entry name" value="Serralysin-like_metalloprot_C"/>
</dbReference>
<reference evidence="13 14" key="1">
    <citation type="journal article" date="2011" name="J. Bacteriol.">
        <title>Whole-genome shotgun sequencing of the sulfur-oxidizing chemoautotroph Tetrathiobacter kashmirensis.</title>
        <authorList>
            <person name="Ghosh W."/>
            <person name="George A."/>
            <person name="Agarwal A."/>
            <person name="Raj P."/>
            <person name="Alam M."/>
            <person name="Pyne P."/>
            <person name="Das Gupta S.K."/>
        </authorList>
    </citation>
    <scope>NUCLEOTIDE SEQUENCE [LARGE SCALE GENOMIC DNA]</scope>
    <source>
        <strain evidence="13 14">WT001</strain>
        <plasmid evidence="13">pWTk445</plasmid>
    </source>
</reference>
<sequence length="309" mass="31556">MGQAFETWTFDGNEGNRVIRFPSSNLDIVGGATTVGTYSGANLKTVAVPGDDPFNPEVGSIQLQLADAPVFAGQVTANGFDANGNKIVNVAAGTADTDAVNVSQLNAVNSVANAGWNVQTNGDAITNVTPGATVQFLDGQNIELTRDGTNITVATTPDLTADSLTINDGPVINNEGITMNAGDTLNMGGNKITNVAAGTNGTDAVNVEQVKQLESNMNNQIAGVKNDVRKLDDRLSGGVAAAMATATLPQAYLPGKSMFSVGGATWRGQSGVAVGLSTISDNGKWVLKGSANSSSRGDFGAAVGVGYQW</sequence>
<organism evidence="13 14">
    <name type="scientific">Advenella kashmirensis (strain DSM 17095 / LMG 22695 / WT001)</name>
    <name type="common">Tetrathiobacter kashmirensis</name>
    <dbReference type="NCBI Taxonomy" id="1036672"/>
    <lineage>
        <taxon>Bacteria</taxon>
        <taxon>Pseudomonadati</taxon>
        <taxon>Pseudomonadota</taxon>
        <taxon>Betaproteobacteria</taxon>
        <taxon>Burkholderiales</taxon>
        <taxon>Alcaligenaceae</taxon>
    </lineage>
</organism>
<evidence type="ECO:0000256" key="1">
    <source>
        <dbReference type="ARBA" id="ARBA00004241"/>
    </source>
</evidence>
<keyword evidence="6" id="KW-0812">Transmembrane</keyword>
<dbReference type="EMBL" id="CP003556">
    <property type="protein sequence ID" value="AFK64612.1"/>
    <property type="molecule type" value="Genomic_DNA"/>
</dbReference>
<evidence type="ECO:0000256" key="4">
    <source>
        <dbReference type="ARBA" id="ARBA00022448"/>
    </source>
</evidence>
<evidence type="ECO:0000256" key="8">
    <source>
        <dbReference type="ARBA" id="ARBA00022927"/>
    </source>
</evidence>
<evidence type="ECO:0000259" key="12">
    <source>
        <dbReference type="Pfam" id="PF05662"/>
    </source>
</evidence>
<dbReference type="KEGG" id="aka:TKWG_25524"/>
<dbReference type="GO" id="GO:0015031">
    <property type="term" value="P:protein transport"/>
    <property type="evidence" value="ECO:0007669"/>
    <property type="project" value="UniProtKB-KW"/>
</dbReference>
<evidence type="ECO:0000256" key="5">
    <source>
        <dbReference type="ARBA" id="ARBA00022452"/>
    </source>
</evidence>
<evidence type="ECO:0000256" key="10">
    <source>
        <dbReference type="ARBA" id="ARBA00023237"/>
    </source>
</evidence>
<keyword evidence="7" id="KW-0732">Signal</keyword>
<reference evidence="14" key="2">
    <citation type="journal article" date="2013" name="PLoS ONE">
        <title>Genome implosion elicits host-confinement in Alcaligenaceae: evidence from the comparative genomics of Tetrathiobacter kashmirensis, a pathogen in the making.</title>
        <authorList>
            <person name="Ghosh W."/>
            <person name="Alam M."/>
            <person name="Roy C."/>
            <person name="Pyne P."/>
            <person name="George A."/>
            <person name="Chakraborty R."/>
            <person name="Majumder S."/>
            <person name="Agarwal A."/>
            <person name="Chakraborty S."/>
            <person name="Majumdar S."/>
            <person name="Gupta S.K."/>
        </authorList>
    </citation>
    <scope>NUCLEOTIDE SEQUENCE [LARGE SCALE GENOMIC DNA]</scope>
    <source>
        <strain evidence="14">WT001</strain>
    </source>
</reference>
<feature type="domain" description="Trimeric autotransporter adhesin YadA-like stalk" evidence="12">
    <location>
        <begin position="86"/>
        <end position="123"/>
    </location>
</feature>
<dbReference type="GO" id="GO:0009986">
    <property type="term" value="C:cell surface"/>
    <property type="evidence" value="ECO:0007669"/>
    <property type="project" value="UniProtKB-SubCell"/>
</dbReference>
<dbReference type="InterPro" id="IPR008635">
    <property type="entry name" value="Coiled_stalk_dom"/>
</dbReference>
<dbReference type="Proteomes" id="UP000005267">
    <property type="component" value="Plasmid pWTk445"/>
</dbReference>
<comment type="similarity">
    <text evidence="3">Belongs to the autotransporter-2 (AT-2) (TC 1.B.40) family.</text>
</comment>
<dbReference type="Gene3D" id="2.150.10.10">
    <property type="entry name" value="Serralysin-like metalloprotease, C-terminal"/>
    <property type="match status" value="1"/>
</dbReference>
<keyword evidence="5" id="KW-1134">Transmembrane beta strand</keyword>
<dbReference type="Pfam" id="PF03895">
    <property type="entry name" value="YadA_anchor"/>
    <property type="match status" value="1"/>
</dbReference>
<keyword evidence="4" id="KW-0813">Transport</keyword>
<dbReference type="InterPro" id="IPR045584">
    <property type="entry name" value="Pilin-like"/>
</dbReference>
<feature type="domain" description="Trimeric autotransporter adhesin YadA-like stalk" evidence="12">
    <location>
        <begin position="191"/>
        <end position="231"/>
    </location>
</feature>
<evidence type="ECO:0000256" key="7">
    <source>
        <dbReference type="ARBA" id="ARBA00022729"/>
    </source>
</evidence>
<keyword evidence="14" id="KW-1185">Reference proteome</keyword>
<evidence type="ECO:0000259" key="11">
    <source>
        <dbReference type="Pfam" id="PF03895"/>
    </source>
</evidence>
<dbReference type="InterPro" id="IPR005594">
    <property type="entry name" value="YadA_C"/>
</dbReference>
<dbReference type="AlphaFoldDB" id="I3UHX4"/>
<evidence type="ECO:0000256" key="3">
    <source>
        <dbReference type="ARBA" id="ARBA00005848"/>
    </source>
</evidence>
<dbReference type="SUPFAM" id="SSF101967">
    <property type="entry name" value="Adhesin YadA, collagen-binding domain"/>
    <property type="match status" value="2"/>
</dbReference>
<proteinExistence type="inferred from homology"/>
<comment type="subcellular location">
    <subcellularLocation>
        <location evidence="2">Cell outer membrane</location>
    </subcellularLocation>
    <subcellularLocation>
        <location evidence="1">Cell surface</location>
    </subcellularLocation>
</comment>